<dbReference type="GO" id="GO:0007283">
    <property type="term" value="P:spermatogenesis"/>
    <property type="evidence" value="ECO:0007669"/>
    <property type="project" value="TreeGrafter"/>
</dbReference>
<name>A0A6P8P5G5_GEOSA</name>
<dbReference type="Pfam" id="PF15218">
    <property type="entry name" value="SPATA25"/>
    <property type="match status" value="1"/>
</dbReference>
<sequence length="266" mass="29290">MEPTFVMISRNPSNQTKDASNKTVTGYQSGEISTPGIYLQSFLSRTHRPQLSVTPLPIGALTLQYEKNTRLPGGNDHQHPVNDHFQRGWGCIGSSWDSRRDDHIARYSQEFAHSNQCEVPVWDHHSDHTNVKAVSLTTGLYHSASSKNVLTHQITNPYSGDLDNPGGDFPLFVWGLPQTASFLIPTEINKGGTEAPIRHTAPNICTLALAMLIAGIPTVPVPGVKEEDMIMAAQLFMMENPELATGSEVNKRRSESLLREGHLPST</sequence>
<keyword evidence="2" id="KW-1185">Reference proteome</keyword>
<feature type="region of interest" description="Disordered" evidence="1">
    <location>
        <begin position="1"/>
        <end position="27"/>
    </location>
</feature>
<dbReference type="GeneID" id="117345721"/>
<organism evidence="2 3">
    <name type="scientific">Geotrypetes seraphini</name>
    <name type="common">Gaboon caecilian</name>
    <name type="synonym">Caecilia seraphini</name>
    <dbReference type="NCBI Taxonomy" id="260995"/>
    <lineage>
        <taxon>Eukaryota</taxon>
        <taxon>Metazoa</taxon>
        <taxon>Chordata</taxon>
        <taxon>Craniata</taxon>
        <taxon>Vertebrata</taxon>
        <taxon>Euteleostomi</taxon>
        <taxon>Amphibia</taxon>
        <taxon>Gymnophiona</taxon>
        <taxon>Geotrypetes</taxon>
    </lineage>
</organism>
<proteinExistence type="predicted"/>
<dbReference type="AlphaFoldDB" id="A0A6P8P5G5"/>
<dbReference type="PANTHER" id="PTHR36857">
    <property type="entry name" value="SPERMATOGENESIS-ASSOCIATED PROTEIN 25"/>
    <property type="match status" value="1"/>
</dbReference>
<accession>A0A6P8P5G5</accession>
<evidence type="ECO:0000256" key="1">
    <source>
        <dbReference type="SAM" id="MobiDB-lite"/>
    </source>
</evidence>
<dbReference type="InterPro" id="IPR029192">
    <property type="entry name" value="SPATA25"/>
</dbReference>
<dbReference type="Proteomes" id="UP000515159">
    <property type="component" value="Chromosome 11"/>
</dbReference>
<dbReference type="PANTHER" id="PTHR36857:SF1">
    <property type="entry name" value="SPERMATOGENESIS-ASSOCIATED PROTEIN 25"/>
    <property type="match status" value="1"/>
</dbReference>
<feature type="region of interest" description="Disordered" evidence="1">
    <location>
        <begin position="245"/>
        <end position="266"/>
    </location>
</feature>
<evidence type="ECO:0000313" key="3">
    <source>
        <dbReference type="RefSeq" id="XP_033770686.1"/>
    </source>
</evidence>
<feature type="compositionally biased region" description="Basic and acidic residues" evidence="1">
    <location>
        <begin position="249"/>
        <end position="266"/>
    </location>
</feature>
<dbReference type="RefSeq" id="XP_033770686.1">
    <property type="nucleotide sequence ID" value="XM_033914795.1"/>
</dbReference>
<reference evidence="3" key="1">
    <citation type="submission" date="2025-08" db="UniProtKB">
        <authorList>
            <consortium name="RefSeq"/>
        </authorList>
    </citation>
    <scope>IDENTIFICATION</scope>
</reference>
<gene>
    <name evidence="3" type="primary">LOC117345721</name>
</gene>
<protein>
    <submittedName>
        <fullName evidence="3">Uncharacterized protein LOC117345721 isoform X3</fullName>
    </submittedName>
</protein>
<evidence type="ECO:0000313" key="2">
    <source>
        <dbReference type="Proteomes" id="UP000515159"/>
    </source>
</evidence>
<feature type="compositionally biased region" description="Polar residues" evidence="1">
    <location>
        <begin position="10"/>
        <end position="27"/>
    </location>
</feature>